<name>A0ABQ3BY09_9FLAO</name>
<keyword evidence="3" id="KW-1185">Reference proteome</keyword>
<dbReference type="RefSeq" id="WP_051191334.1">
    <property type="nucleotide sequence ID" value="NZ_BMWY01000006.1"/>
</dbReference>
<evidence type="ECO:0000313" key="3">
    <source>
        <dbReference type="Proteomes" id="UP000615593"/>
    </source>
</evidence>
<gene>
    <name evidence="2" type="ORF">GCM10008088_23470</name>
</gene>
<evidence type="ECO:0008006" key="4">
    <source>
        <dbReference type="Google" id="ProtNLM"/>
    </source>
</evidence>
<feature type="chain" id="PRO_5046850594" description="DUF4270 domain-containing protein" evidence="1">
    <location>
        <begin position="26"/>
        <end position="522"/>
    </location>
</feature>
<dbReference type="Pfam" id="PF14092">
    <property type="entry name" value="DUF4270"/>
    <property type="match status" value="1"/>
</dbReference>
<protein>
    <recommendedName>
        <fullName evidence="4">DUF4270 domain-containing protein</fullName>
    </recommendedName>
</protein>
<dbReference type="GeneID" id="94370011"/>
<comment type="caution">
    <text evidence="2">The sequence shown here is derived from an EMBL/GenBank/DDBJ whole genome shotgun (WGS) entry which is preliminary data.</text>
</comment>
<evidence type="ECO:0000256" key="1">
    <source>
        <dbReference type="SAM" id="SignalP"/>
    </source>
</evidence>
<sequence>MRKEWKVAKKYNYLAILIIAVSFFAACEDDFSEVGSDLVNNNNFNALLYDSSSLDAYSVKITGAQTNNFNNLLLGVYNDPNYGMLTANVVSQLSLGTTGPDFGTDPEIDSVVISIPYFSTAIDIDGETTIYELDSVYGNEPINLSIHRNNYYIRSLDPDNDYEAQEYYTDQFSTFEQNYDAEPLLEVSNFTPSAEEIKTLEYNETASTDDEDVFDLNRSAPRFRFHLDVEDFQQLIFDQEGSSELISNANFQNYFRGLYFKSESINDAGNMSLLNFSQGNITIYYTDTYETTEVNENGNETEVTVVDREEFVLNFSENFNVFDSEYEQIPDQNNLYLKGGAGSMAVIDLFTDQNQLDSIRDLNWLVNEANLTFYVGDQVEDNENQPDRLFIYDINNNQVLSDYTSDISAIDNFPFRSREIHLGPLQTDDNGDRFYKIRVTGLVNNIINNDSTNTRLGLSVSTNVNNTQVTSGRFGANAPEQLENIPQMQVITPEGTILHGTNPPANESSKRLKLNIFYTQPE</sequence>
<evidence type="ECO:0000313" key="2">
    <source>
        <dbReference type="EMBL" id="GGZ61159.1"/>
    </source>
</evidence>
<accession>A0ABQ3BY09</accession>
<dbReference type="Proteomes" id="UP000615593">
    <property type="component" value="Unassembled WGS sequence"/>
</dbReference>
<proteinExistence type="predicted"/>
<dbReference type="EMBL" id="BMWY01000006">
    <property type="protein sequence ID" value="GGZ61159.1"/>
    <property type="molecule type" value="Genomic_DNA"/>
</dbReference>
<feature type="signal peptide" evidence="1">
    <location>
        <begin position="1"/>
        <end position="25"/>
    </location>
</feature>
<dbReference type="PROSITE" id="PS51257">
    <property type="entry name" value="PROKAR_LIPOPROTEIN"/>
    <property type="match status" value="1"/>
</dbReference>
<keyword evidence="1" id="KW-0732">Signal</keyword>
<reference evidence="3" key="1">
    <citation type="journal article" date="2019" name="Int. J. Syst. Evol. Microbiol.">
        <title>The Global Catalogue of Microorganisms (GCM) 10K type strain sequencing project: providing services to taxonomists for standard genome sequencing and annotation.</title>
        <authorList>
            <consortium name="The Broad Institute Genomics Platform"/>
            <consortium name="The Broad Institute Genome Sequencing Center for Infectious Disease"/>
            <person name="Wu L."/>
            <person name="Ma J."/>
        </authorList>
    </citation>
    <scope>NUCLEOTIDE SEQUENCE [LARGE SCALE GENOMIC DNA]</scope>
    <source>
        <strain evidence="3">KCTC 12708</strain>
    </source>
</reference>
<dbReference type="InterPro" id="IPR025366">
    <property type="entry name" value="DUF4270"/>
</dbReference>
<organism evidence="2 3">
    <name type="scientific">Mesonia mobilis</name>
    <dbReference type="NCBI Taxonomy" id="369791"/>
    <lineage>
        <taxon>Bacteria</taxon>
        <taxon>Pseudomonadati</taxon>
        <taxon>Bacteroidota</taxon>
        <taxon>Flavobacteriia</taxon>
        <taxon>Flavobacteriales</taxon>
        <taxon>Flavobacteriaceae</taxon>
        <taxon>Mesonia</taxon>
    </lineage>
</organism>